<sequence>MEHRSLAPDLIVSDDNDACGNQRAGEPAPNVAQEELRQEKQMGGAVNCSNSELFIYLQALAEGFLVTYYSDTSPSVQSKSMSIASKSYQLGKKTVVFHGFPYFQMSRNSTATSGEEKSTSSAEDSPAKTSVAPGKPLVSAASDLVCGPKWRASLAKYDPATHSLKTAQCSLLEDLTGCSVTLPRWGSMRNGELFQQPALAPGMSGKGSGFLPTPTAQDANGRTYYYQNAKTKMAVPSLLGVAKLLPTPAATDWKGRYTWETVVKRMEDARGVRLPEELCRRAGKAITPNPEFWEFIMGWPIGATDCSPLETAKFRAWRQQHGGF</sequence>
<organism evidence="2">
    <name type="scientific">uncultured Caudovirales phage</name>
    <dbReference type="NCBI Taxonomy" id="2100421"/>
    <lineage>
        <taxon>Viruses</taxon>
        <taxon>Duplodnaviria</taxon>
        <taxon>Heunggongvirae</taxon>
        <taxon>Uroviricota</taxon>
        <taxon>Caudoviricetes</taxon>
        <taxon>Peduoviridae</taxon>
        <taxon>Maltschvirus</taxon>
        <taxon>Maltschvirus maltsch</taxon>
    </lineage>
</organism>
<gene>
    <name evidence="2" type="ORF">UFOVP935_26</name>
</gene>
<evidence type="ECO:0000313" key="2">
    <source>
        <dbReference type="EMBL" id="CAB4172474.1"/>
    </source>
</evidence>
<name>A0A6J5PYR0_9CAUD</name>
<reference evidence="2" key="1">
    <citation type="submission" date="2020-05" db="EMBL/GenBank/DDBJ databases">
        <authorList>
            <person name="Chiriac C."/>
            <person name="Salcher M."/>
            <person name="Ghai R."/>
            <person name="Kavagutti S V."/>
        </authorList>
    </citation>
    <scope>NUCLEOTIDE SEQUENCE</scope>
</reference>
<feature type="compositionally biased region" description="Polar residues" evidence="1">
    <location>
        <begin position="111"/>
        <end position="123"/>
    </location>
</feature>
<evidence type="ECO:0000256" key="1">
    <source>
        <dbReference type="SAM" id="MobiDB-lite"/>
    </source>
</evidence>
<accession>A0A6J5PYR0</accession>
<feature type="region of interest" description="Disordered" evidence="1">
    <location>
        <begin position="1"/>
        <end position="28"/>
    </location>
</feature>
<dbReference type="EMBL" id="LR796885">
    <property type="protein sequence ID" value="CAB4172474.1"/>
    <property type="molecule type" value="Genomic_DNA"/>
</dbReference>
<proteinExistence type="predicted"/>
<feature type="region of interest" description="Disordered" evidence="1">
    <location>
        <begin position="111"/>
        <end position="134"/>
    </location>
</feature>
<protein>
    <submittedName>
        <fullName evidence="2">Uncharacterized protein</fullName>
    </submittedName>
</protein>